<comment type="subcellular location">
    <subcellularLocation>
        <location evidence="1">Nucleus</location>
    </subcellularLocation>
</comment>
<evidence type="ECO:0000256" key="3">
    <source>
        <dbReference type="ARBA" id="ARBA00023242"/>
    </source>
</evidence>
<dbReference type="InterPro" id="IPR018247">
    <property type="entry name" value="EF_Hand_1_Ca_BS"/>
</dbReference>
<feature type="compositionally biased region" description="Polar residues" evidence="5">
    <location>
        <begin position="590"/>
        <end position="600"/>
    </location>
</feature>
<evidence type="ECO:0000256" key="5">
    <source>
        <dbReference type="SAM" id="MobiDB-lite"/>
    </source>
</evidence>
<dbReference type="Pfam" id="PF00176">
    <property type="entry name" value="SNF2-rel_dom"/>
    <property type="match status" value="1"/>
</dbReference>
<dbReference type="Pfam" id="PF07443">
    <property type="entry name" value="HARP"/>
    <property type="match status" value="1"/>
</dbReference>
<dbReference type="GO" id="GO:0043596">
    <property type="term" value="C:nuclear replication fork"/>
    <property type="evidence" value="ECO:0007669"/>
    <property type="project" value="TreeGrafter"/>
</dbReference>
<dbReference type="OrthoDB" id="2801544at2759"/>
<dbReference type="InterPro" id="IPR014001">
    <property type="entry name" value="Helicase_ATP-bd"/>
</dbReference>
<feature type="non-terminal residue" evidence="6">
    <location>
        <position position="1"/>
    </location>
</feature>
<evidence type="ECO:0000313" key="6">
    <source>
        <dbReference type="EMBL" id="ENN71214.1"/>
    </source>
</evidence>
<dbReference type="Gene3D" id="3.40.50.300">
    <property type="entry name" value="P-loop containing nucleotide triphosphate hydrolases"/>
    <property type="match status" value="1"/>
</dbReference>
<dbReference type="GO" id="GO:0031297">
    <property type="term" value="P:replication fork processing"/>
    <property type="evidence" value="ECO:0007669"/>
    <property type="project" value="TreeGrafter"/>
</dbReference>
<accession>N6SU44</accession>
<sequence length="622" mass="70446">MRPIQSTSPFKTKPYEKTPSATSTTSVKFNGDLRVYSKTVTVTFSLLSSQRFVVNMSAYSAPVVETIKTVASKSFDPTTREWSFSVKDYKEVLTKLNLLSSANVLVEAMPNFVLTCVTEPDDSEADLDTSQMDPTLIQTLLPFQYEGLKFGVQRKGRCLIADDMGLGKTFQALAIMNYYRKDWPLLIVTTASMKNVWEGTIMKYIPSVSIMQVQYMISSRDFIEDSLVLIVSHDLMSRCCEKLIERKFGCIIIDESHNLKNYKAKMTQAAMKICKVVKRVVLLSGTPVLSRPKELYSQLSLIDEKLFGSFFNYAKRYCALHQTNFGLDSSGKSNLQELEIILKKKFMIRRKKEDVLGCLPNKSEEVIKLNMNLGDLNKADKTVLEQLSNQYVETKKSSDKHSILISFFCETAKIKIPAVCLHIEKVLKEKKKILVFAHHKIMLDAVEELLKFNNYKYIRIDGSSSTTQRKYLIDKFQIDSQYVCAVLSITSTNAGISLTAANQVVFAELHWNPSILKQAEARVHRIGQENAVLIQYLLASGTADDYMWQLLQKKQDILREMGLTKEVFSVAQQKQEKNTGSSRGIFGTISKENNTDSGVDNQAMDEDVLDDDMDDILSNMDI</sequence>
<feature type="compositionally biased region" description="Polar residues" evidence="5">
    <location>
        <begin position="1"/>
        <end position="10"/>
    </location>
</feature>
<evidence type="ECO:0000256" key="2">
    <source>
        <dbReference type="ARBA" id="ARBA00022801"/>
    </source>
</evidence>
<dbReference type="EMBL" id="KB741277">
    <property type="protein sequence ID" value="ENN71214.1"/>
    <property type="molecule type" value="Genomic_DNA"/>
</dbReference>
<dbReference type="CDD" id="cd18010">
    <property type="entry name" value="DEXHc_HARP_SMARCAL1"/>
    <property type="match status" value="1"/>
</dbReference>
<gene>
    <name evidence="6" type="ORF">YQE_12143</name>
</gene>
<dbReference type="SMART" id="SM00490">
    <property type="entry name" value="HELICc"/>
    <property type="match status" value="1"/>
</dbReference>
<dbReference type="SMART" id="SM00487">
    <property type="entry name" value="DEXDc"/>
    <property type="match status" value="1"/>
</dbReference>
<dbReference type="Gene3D" id="3.40.50.10810">
    <property type="entry name" value="Tandem AAA-ATPase domain"/>
    <property type="match status" value="1"/>
</dbReference>
<dbReference type="InterPro" id="IPR027417">
    <property type="entry name" value="P-loop_NTPase"/>
</dbReference>
<comment type="similarity">
    <text evidence="4">Belongs to the SNF2/RAD54 helicase family. SMARCAL1 subfamily.</text>
</comment>
<dbReference type="InterPro" id="IPR001650">
    <property type="entry name" value="Helicase_C-like"/>
</dbReference>
<keyword evidence="3" id="KW-0539">Nucleus</keyword>
<proteinExistence type="inferred from homology"/>
<reference evidence="6" key="1">
    <citation type="journal article" date="2013" name="Genome Biol.">
        <title>Draft genome of the mountain pine beetle, Dendroctonus ponderosae Hopkins, a major forest pest.</title>
        <authorList>
            <person name="Keeling C.I."/>
            <person name="Yuen M.M."/>
            <person name="Liao N.Y."/>
            <person name="Docking T.R."/>
            <person name="Chan S.K."/>
            <person name="Taylor G.A."/>
            <person name="Palmquist D.L."/>
            <person name="Jackman S.D."/>
            <person name="Nguyen A."/>
            <person name="Li M."/>
            <person name="Henderson H."/>
            <person name="Janes J.K."/>
            <person name="Zhao Y."/>
            <person name="Pandoh P."/>
            <person name="Moore R."/>
            <person name="Sperling F.A."/>
            <person name="Huber D.P."/>
            <person name="Birol I."/>
            <person name="Jones S.J."/>
            <person name="Bohlmann J."/>
        </authorList>
    </citation>
    <scope>NUCLEOTIDE SEQUENCE</scope>
</reference>
<dbReference type="SUPFAM" id="SSF52540">
    <property type="entry name" value="P-loop containing nucleoside triphosphate hydrolases"/>
    <property type="match status" value="2"/>
</dbReference>
<dbReference type="PANTHER" id="PTHR45766:SF6">
    <property type="entry name" value="SWI_SNF-RELATED MATRIX-ASSOCIATED ACTIN-DEPENDENT REGULATOR OF CHROMATIN SUBFAMILY A-LIKE PROTEIN 1"/>
    <property type="match status" value="1"/>
</dbReference>
<dbReference type="PROSITE" id="PS51192">
    <property type="entry name" value="HELICASE_ATP_BIND_1"/>
    <property type="match status" value="1"/>
</dbReference>
<dbReference type="Pfam" id="PF00271">
    <property type="entry name" value="Helicase_C"/>
    <property type="match status" value="1"/>
</dbReference>
<name>N6SU44_DENPD</name>
<feature type="region of interest" description="Disordered" evidence="5">
    <location>
        <begin position="1"/>
        <end position="24"/>
    </location>
</feature>
<dbReference type="HOGENOM" id="CLU_000315_33_1_1"/>
<organism evidence="6">
    <name type="scientific">Dendroctonus ponderosae</name>
    <name type="common">Mountain pine beetle</name>
    <dbReference type="NCBI Taxonomy" id="77166"/>
    <lineage>
        <taxon>Eukaryota</taxon>
        <taxon>Metazoa</taxon>
        <taxon>Ecdysozoa</taxon>
        <taxon>Arthropoda</taxon>
        <taxon>Hexapoda</taxon>
        <taxon>Insecta</taxon>
        <taxon>Pterygota</taxon>
        <taxon>Neoptera</taxon>
        <taxon>Endopterygota</taxon>
        <taxon>Coleoptera</taxon>
        <taxon>Polyphaga</taxon>
        <taxon>Cucujiformia</taxon>
        <taxon>Curculionidae</taxon>
        <taxon>Scolytinae</taxon>
        <taxon>Dendroctonus</taxon>
    </lineage>
</organism>
<evidence type="ECO:0000256" key="1">
    <source>
        <dbReference type="ARBA" id="ARBA00004123"/>
    </source>
</evidence>
<keyword evidence="2" id="KW-0378">Hydrolase</keyword>
<dbReference type="PROSITE" id="PS00018">
    <property type="entry name" value="EF_HAND_1"/>
    <property type="match status" value="1"/>
</dbReference>
<dbReference type="InterPro" id="IPR000330">
    <property type="entry name" value="SNF2_N"/>
</dbReference>
<feature type="region of interest" description="Disordered" evidence="5">
    <location>
        <begin position="579"/>
        <end position="610"/>
    </location>
</feature>
<dbReference type="GO" id="GO:0006281">
    <property type="term" value="P:DNA repair"/>
    <property type="evidence" value="ECO:0007669"/>
    <property type="project" value="TreeGrafter"/>
</dbReference>
<dbReference type="OMA" id="FTLHRAR"/>
<dbReference type="PANTHER" id="PTHR45766">
    <property type="entry name" value="DNA ANNEALING HELICASE AND ENDONUCLEASE ZRANB3 FAMILY MEMBER"/>
    <property type="match status" value="1"/>
</dbReference>
<dbReference type="PROSITE" id="PS51467">
    <property type="entry name" value="HARP"/>
    <property type="match status" value="1"/>
</dbReference>
<dbReference type="AlphaFoldDB" id="N6SU44"/>
<dbReference type="CDD" id="cd18793">
    <property type="entry name" value="SF2_C_SNF"/>
    <property type="match status" value="1"/>
</dbReference>
<dbReference type="GO" id="GO:0016787">
    <property type="term" value="F:hydrolase activity"/>
    <property type="evidence" value="ECO:0007669"/>
    <property type="project" value="UniProtKB-KW"/>
</dbReference>
<dbReference type="InterPro" id="IPR049730">
    <property type="entry name" value="SNF2/RAD54-like_C"/>
</dbReference>
<evidence type="ECO:0000256" key="4">
    <source>
        <dbReference type="PROSITE-ProRule" id="PRU00800"/>
    </source>
</evidence>
<dbReference type="InterPro" id="IPR010003">
    <property type="entry name" value="HARP_dom"/>
</dbReference>
<dbReference type="PROSITE" id="PS51194">
    <property type="entry name" value="HELICASE_CTER"/>
    <property type="match status" value="1"/>
</dbReference>
<dbReference type="InterPro" id="IPR038718">
    <property type="entry name" value="SNF2-like_sf"/>
</dbReference>
<protein>
    <submittedName>
        <fullName evidence="6">Uncharacterized protein</fullName>
    </submittedName>
</protein>
<dbReference type="GO" id="GO:0005524">
    <property type="term" value="F:ATP binding"/>
    <property type="evidence" value="ECO:0007669"/>
    <property type="project" value="InterPro"/>
</dbReference>